<dbReference type="PROSITE" id="PS00455">
    <property type="entry name" value="AMP_BINDING"/>
    <property type="match status" value="1"/>
</dbReference>
<dbReference type="InterPro" id="IPR042099">
    <property type="entry name" value="ANL_N_sf"/>
</dbReference>
<dbReference type="PANTHER" id="PTHR43201:SF5">
    <property type="entry name" value="MEDIUM-CHAIN ACYL-COA LIGASE ACSF2, MITOCHONDRIAL"/>
    <property type="match status" value="1"/>
</dbReference>
<accession>A0A6J4K7C8</accession>
<dbReference type="AlphaFoldDB" id="A0A6J4K7C8"/>
<comment type="similarity">
    <text evidence="1">Belongs to the ATP-dependent AMP-binding enzyme family.</text>
</comment>
<evidence type="ECO:0000256" key="1">
    <source>
        <dbReference type="ARBA" id="ARBA00006432"/>
    </source>
</evidence>
<dbReference type="SUPFAM" id="SSF56801">
    <property type="entry name" value="Acetyl-CoA synthetase-like"/>
    <property type="match status" value="1"/>
</dbReference>
<proteinExistence type="inferred from homology"/>
<evidence type="ECO:0008006" key="6">
    <source>
        <dbReference type="Google" id="ProtNLM"/>
    </source>
</evidence>
<dbReference type="GO" id="GO:0031956">
    <property type="term" value="F:medium-chain fatty acid-CoA ligase activity"/>
    <property type="evidence" value="ECO:0007669"/>
    <property type="project" value="TreeGrafter"/>
</dbReference>
<dbReference type="InterPro" id="IPR000873">
    <property type="entry name" value="AMP-dep_synth/lig_dom"/>
</dbReference>
<evidence type="ECO:0000313" key="5">
    <source>
        <dbReference type="EMBL" id="CAA9297412.1"/>
    </source>
</evidence>
<protein>
    <recommendedName>
        <fullName evidence="6">Long-chain-fatty-acid--CoA ligase</fullName>
    </recommendedName>
</protein>
<feature type="domain" description="AMP-dependent synthetase/ligase" evidence="3">
    <location>
        <begin position="48"/>
        <end position="439"/>
    </location>
</feature>
<dbReference type="GO" id="GO:0006631">
    <property type="term" value="P:fatty acid metabolic process"/>
    <property type="evidence" value="ECO:0007669"/>
    <property type="project" value="TreeGrafter"/>
</dbReference>
<dbReference type="Gene3D" id="3.30.300.30">
    <property type="match status" value="1"/>
</dbReference>
<dbReference type="InterPro" id="IPR025110">
    <property type="entry name" value="AMP-bd_C"/>
</dbReference>
<dbReference type="Pfam" id="PF13193">
    <property type="entry name" value="AMP-binding_C"/>
    <property type="match status" value="1"/>
</dbReference>
<dbReference type="EMBL" id="CADCTC010000275">
    <property type="protein sequence ID" value="CAA9297412.1"/>
    <property type="molecule type" value="Genomic_DNA"/>
</dbReference>
<feature type="domain" description="AMP-binding enzyme C-terminal" evidence="4">
    <location>
        <begin position="495"/>
        <end position="579"/>
    </location>
</feature>
<dbReference type="PANTHER" id="PTHR43201">
    <property type="entry name" value="ACYL-COA SYNTHETASE"/>
    <property type="match status" value="1"/>
</dbReference>
<name>A0A6J4K7C8_9CHLR</name>
<evidence type="ECO:0000256" key="2">
    <source>
        <dbReference type="ARBA" id="ARBA00022598"/>
    </source>
</evidence>
<dbReference type="InterPro" id="IPR020845">
    <property type="entry name" value="AMP-binding_CS"/>
</dbReference>
<gene>
    <name evidence="5" type="ORF">AVDCRST_MAG77-5327</name>
</gene>
<evidence type="ECO:0000259" key="4">
    <source>
        <dbReference type="Pfam" id="PF13193"/>
    </source>
</evidence>
<keyword evidence="2" id="KW-0436">Ligase</keyword>
<dbReference type="Pfam" id="PF00501">
    <property type="entry name" value="AMP-binding"/>
    <property type="match status" value="1"/>
</dbReference>
<evidence type="ECO:0000259" key="3">
    <source>
        <dbReference type="Pfam" id="PF00501"/>
    </source>
</evidence>
<reference evidence="5" key="1">
    <citation type="submission" date="2020-02" db="EMBL/GenBank/DDBJ databases">
        <authorList>
            <person name="Meier V. D."/>
        </authorList>
    </citation>
    <scope>NUCLEOTIDE SEQUENCE</scope>
    <source>
        <strain evidence="5">AVDCRST_MAG77</strain>
    </source>
</reference>
<dbReference type="InterPro" id="IPR045851">
    <property type="entry name" value="AMP-bd_C_sf"/>
</dbReference>
<dbReference type="Gene3D" id="3.40.50.12780">
    <property type="entry name" value="N-terminal domain of ligase-like"/>
    <property type="match status" value="1"/>
</dbReference>
<organism evidence="5">
    <name type="scientific">uncultured Chloroflexota bacterium</name>
    <dbReference type="NCBI Taxonomy" id="166587"/>
    <lineage>
        <taxon>Bacteria</taxon>
        <taxon>Bacillati</taxon>
        <taxon>Chloroflexota</taxon>
        <taxon>environmental samples</taxon>
    </lineage>
</organism>
<sequence length="591" mass="62994">MLPLNRATLAHAPCSAARAFALERHATPAVQFDAVLIGDILRRQAAPTGLPGKPALLYEGRAVTFAELNVQANRLANALLGLGLRSGDRVALLGRNSPEWVAAYYAAAKCGAVLVPVNFWYRAGEIGYLLRDSGARFCLLAQAHATAAAELRAAADPVPVEHWIWLDGRPAGTGTDTGHAGVVDDQTIDELMAAASAEEPAPPGGLPDERAPHIILYTSGTTGFPKGAVLSHRAHVLHAMTFALHTGAVADDVYLNVYPLFHTGGTDCAVLPYHLVGATVALLPDPKSEAVLAALERYRVSAMMAVPTIWRRLVETLDTAPGSAPNVHRRDLSAFKRAMGSSDAMPLDLLQQVMHTFNASWTQTYGLTEAGCILTYLPPADHTRKLGSAGKPHAQADLRVADAARADEPEWPLGEGHRLPAGQPGEVVARTEHAMNGYWNRPEQTAAALVDAGDGGQPWLRTGDVGYLDEEGYLFMAGRLKDVIISGGEKIYPAEVEPALAGYPGVRDLALVGVPDREWGESVLAVVVLGDAEDAEHPGDAAGFDGEAFKRWARGRVAGFKTPRRVVLVDALPRTSTGKVQKAVLREQFKG</sequence>